<feature type="region of interest" description="Disordered" evidence="1">
    <location>
        <begin position="705"/>
        <end position="743"/>
    </location>
</feature>
<evidence type="ECO:0000313" key="3">
    <source>
        <dbReference type="Proteomes" id="UP001333110"/>
    </source>
</evidence>
<protein>
    <submittedName>
        <fullName evidence="2">Uncharacterized protein</fullName>
    </submittedName>
</protein>
<comment type="caution">
    <text evidence="2">The sequence shown here is derived from an EMBL/GenBank/DDBJ whole genome shotgun (WGS) entry which is preliminary data.</text>
</comment>
<dbReference type="EMBL" id="JAUNZN010000019">
    <property type="protein sequence ID" value="KAK4810397.1"/>
    <property type="molecule type" value="Genomic_DNA"/>
</dbReference>
<accession>A0AAN7N873</accession>
<dbReference type="Proteomes" id="UP001333110">
    <property type="component" value="Unassembled WGS sequence"/>
</dbReference>
<feature type="compositionally biased region" description="Basic and acidic residues" evidence="1">
    <location>
        <begin position="121"/>
        <end position="136"/>
    </location>
</feature>
<reference evidence="2 3" key="1">
    <citation type="journal article" date="2023" name="J. Hered.">
        <title>Chromosome-level genome of the wood stork (Mycteria americana) provides insight into avian chromosome evolution.</title>
        <authorList>
            <person name="Flamio R. Jr."/>
            <person name="Ramstad K.M."/>
        </authorList>
    </citation>
    <scope>NUCLEOTIDE SEQUENCE [LARGE SCALE GENOMIC DNA]</scope>
    <source>
        <strain evidence="2">JAX WOST 10</strain>
    </source>
</reference>
<organism evidence="2 3">
    <name type="scientific">Mycteria americana</name>
    <name type="common">Wood stork</name>
    <dbReference type="NCBI Taxonomy" id="33587"/>
    <lineage>
        <taxon>Eukaryota</taxon>
        <taxon>Metazoa</taxon>
        <taxon>Chordata</taxon>
        <taxon>Craniata</taxon>
        <taxon>Vertebrata</taxon>
        <taxon>Euteleostomi</taxon>
        <taxon>Archelosauria</taxon>
        <taxon>Archosauria</taxon>
        <taxon>Dinosauria</taxon>
        <taxon>Saurischia</taxon>
        <taxon>Theropoda</taxon>
        <taxon>Coelurosauria</taxon>
        <taxon>Aves</taxon>
        <taxon>Neognathae</taxon>
        <taxon>Neoaves</taxon>
        <taxon>Aequornithes</taxon>
        <taxon>Ciconiiformes</taxon>
        <taxon>Ciconiidae</taxon>
        <taxon>Mycteria</taxon>
    </lineage>
</organism>
<gene>
    <name evidence="2" type="ORF">QYF61_023708</name>
</gene>
<name>A0AAN7N873_MYCAM</name>
<proteinExistence type="predicted"/>
<keyword evidence="3" id="KW-1185">Reference proteome</keyword>
<evidence type="ECO:0000313" key="2">
    <source>
        <dbReference type="EMBL" id="KAK4810397.1"/>
    </source>
</evidence>
<evidence type="ECO:0000256" key="1">
    <source>
        <dbReference type="SAM" id="MobiDB-lite"/>
    </source>
</evidence>
<dbReference type="AlphaFoldDB" id="A0AAN7N873"/>
<feature type="region of interest" description="Disordered" evidence="1">
    <location>
        <begin position="121"/>
        <end position="161"/>
    </location>
</feature>
<sequence>MASLPFNISCNIQLGVICKLAEAALNPIVYVIIKQYWSISAKGCLLISPDWRARRQGAARADCSLREGELGAKGDPSTSRVLTKRVQVPASERNGQNWVLTCKKIKSTAASVRKEKLENQEWEKLKEDGEYTRHQPEFPPSNLNPRPQGGSLREAREEQQGLAPRPCHFTHIPVLLYHPATLPPSCTAQWDHANARNVPSSQSISPPFPLHHSAPVTFSVPHQPSPPKVQPRSPILPSQCLTSASGADPCPLGPAFGSRFDPPMEQPFSEQGMVVPGCGLFWEKEAQEKRIYQIETEKAEASHLSYVEELYWKESTAEHCKAKHVTAYGCVVKLRMCREIIIPVKLSGRVSPAKPCSALRVPPARPTHGTGCTVHSTSDGRGRGLQAEGLDFDCPHVSSEELEEASCAWSSPYKDWKERDLDSDTTVRGCQWRTLLQTARPAEPERRCYTFWMPSTGTALPAQRASQEPATSERGAVQNRHRLALCRQPVVSFTRKILLRRLSCNGGWQHSPGTSPASTLSKLYMLSMTPYGVGCPFGQLGSAVPAMSPPSSWCPPAHSLVGWDSTESQEMEVAAIALNCMAKIVQVHRPGATDQLLSLGCFWGIVLETSLTCTIYHKSETASSRWFSVVDRATVLQQTSCINELSHTDEQYRTSHLFVDQVSFRMGNRARRRAGIDAPGCTVDARNEAALRGCSARVVLLPPSTPTERRARCSRRAAPTINSDRETGEVSGLREGTSSVLPT</sequence>